<dbReference type="PANTHER" id="PTHR46387">
    <property type="entry name" value="POLYNUCLEOTIDYL TRANSFERASE, RIBONUCLEASE H-LIKE SUPERFAMILY PROTEIN"/>
    <property type="match status" value="1"/>
</dbReference>
<organism evidence="2 3">
    <name type="scientific">Candidatus Woesebacteria bacterium GW2011_GWB1_38_8</name>
    <dbReference type="NCBI Taxonomy" id="1618570"/>
    <lineage>
        <taxon>Bacteria</taxon>
        <taxon>Candidatus Woeseibacteriota</taxon>
    </lineage>
</organism>
<accession>A0A0G0L3M8</accession>
<comment type="caution">
    <text evidence="2">The sequence shown here is derived from an EMBL/GenBank/DDBJ whole genome shotgun (WGS) entry which is preliminary data.</text>
</comment>
<dbReference type="InterPro" id="IPR036397">
    <property type="entry name" value="RNaseH_sf"/>
</dbReference>
<dbReference type="AlphaFoldDB" id="A0A0G0L3M8"/>
<reference evidence="2 3" key="1">
    <citation type="journal article" date="2015" name="Nature">
        <title>rRNA introns, odd ribosomes, and small enigmatic genomes across a large radiation of phyla.</title>
        <authorList>
            <person name="Brown C.T."/>
            <person name="Hug L.A."/>
            <person name="Thomas B.C."/>
            <person name="Sharon I."/>
            <person name="Castelle C.J."/>
            <person name="Singh A."/>
            <person name="Wilkins M.J."/>
            <person name="Williams K.H."/>
            <person name="Banfield J.F."/>
        </authorList>
    </citation>
    <scope>NUCLEOTIDE SEQUENCE [LARGE SCALE GENOMIC DNA]</scope>
</reference>
<dbReference type="GO" id="GO:0003676">
    <property type="term" value="F:nucleic acid binding"/>
    <property type="evidence" value="ECO:0007669"/>
    <property type="project" value="InterPro"/>
</dbReference>
<dbReference type="SUPFAM" id="SSF53098">
    <property type="entry name" value="Ribonuclease H-like"/>
    <property type="match status" value="1"/>
</dbReference>
<dbReference type="PANTHER" id="PTHR46387:SF2">
    <property type="entry name" value="RIBONUCLEASE HI"/>
    <property type="match status" value="1"/>
</dbReference>
<dbReference type="Gene3D" id="3.30.420.10">
    <property type="entry name" value="Ribonuclease H-like superfamily/Ribonuclease H"/>
    <property type="match status" value="1"/>
</dbReference>
<dbReference type="CDD" id="cd09279">
    <property type="entry name" value="RNase_HI_like"/>
    <property type="match status" value="1"/>
</dbReference>
<dbReference type="InterPro" id="IPR012337">
    <property type="entry name" value="RNaseH-like_sf"/>
</dbReference>
<dbReference type="Proteomes" id="UP000034081">
    <property type="component" value="Unassembled WGS sequence"/>
</dbReference>
<dbReference type="InterPro" id="IPR002156">
    <property type="entry name" value="RNaseH_domain"/>
</dbReference>
<evidence type="ECO:0000259" key="1">
    <source>
        <dbReference type="PROSITE" id="PS50879"/>
    </source>
</evidence>
<protein>
    <submittedName>
        <fullName evidence="2">Ribonuclease H</fullName>
    </submittedName>
</protein>
<dbReference type="STRING" id="1618570.UT08_C0005G0038"/>
<gene>
    <name evidence="2" type="ORF">UT08_C0005G0038</name>
</gene>
<name>A0A0G0L3M8_9BACT</name>
<proteinExistence type="predicted"/>
<evidence type="ECO:0000313" key="2">
    <source>
        <dbReference type="EMBL" id="KKQ85587.1"/>
    </source>
</evidence>
<feature type="domain" description="RNase H type-1" evidence="1">
    <location>
        <begin position="1"/>
        <end position="140"/>
    </location>
</feature>
<dbReference type="PROSITE" id="PS50879">
    <property type="entry name" value="RNASE_H_1"/>
    <property type="match status" value="1"/>
</dbReference>
<sequence>MNKTLNIYTDGGARGNPGPAASSFVAIDEGKVIHKNSLYLGVRTNNEAEYEAVILALSWLINNLDILEHKDIVFKLDSELVARQLSGIYKIKSPNLRILVTKIKNLESRLEKKIKYISVRREKNKLADVLVNRKLDENMS</sequence>
<dbReference type="GO" id="GO:0004523">
    <property type="term" value="F:RNA-DNA hybrid ribonuclease activity"/>
    <property type="evidence" value="ECO:0007669"/>
    <property type="project" value="InterPro"/>
</dbReference>
<evidence type="ECO:0000313" key="3">
    <source>
        <dbReference type="Proteomes" id="UP000034081"/>
    </source>
</evidence>
<dbReference type="Pfam" id="PF13456">
    <property type="entry name" value="RVT_3"/>
    <property type="match status" value="1"/>
</dbReference>
<dbReference type="EMBL" id="LBVL01000005">
    <property type="protein sequence ID" value="KKQ85587.1"/>
    <property type="molecule type" value="Genomic_DNA"/>
</dbReference>